<organism evidence="2 3">
    <name type="scientific">Flavobacterium alvei</name>
    <dbReference type="NCBI Taxonomy" id="2080416"/>
    <lineage>
        <taxon>Bacteria</taxon>
        <taxon>Pseudomonadati</taxon>
        <taxon>Bacteroidota</taxon>
        <taxon>Flavobacteriia</taxon>
        <taxon>Flavobacteriales</taxon>
        <taxon>Flavobacteriaceae</taxon>
        <taxon>Flavobacterium</taxon>
    </lineage>
</organism>
<keyword evidence="1" id="KW-1133">Transmembrane helix</keyword>
<proteinExistence type="predicted"/>
<dbReference type="EMBL" id="PQVG01000008">
    <property type="protein sequence ID" value="POY37667.1"/>
    <property type="molecule type" value="Genomic_DNA"/>
</dbReference>
<evidence type="ECO:0000313" key="2">
    <source>
        <dbReference type="EMBL" id="POY37667.1"/>
    </source>
</evidence>
<evidence type="ECO:0000313" key="3">
    <source>
        <dbReference type="Proteomes" id="UP000237310"/>
    </source>
</evidence>
<dbReference type="Proteomes" id="UP000237310">
    <property type="component" value="Unassembled WGS sequence"/>
</dbReference>
<comment type="caution">
    <text evidence="2">The sequence shown here is derived from an EMBL/GenBank/DDBJ whole genome shotgun (WGS) entry which is preliminary data.</text>
</comment>
<protein>
    <submittedName>
        <fullName evidence="2">Uncharacterized protein</fullName>
    </submittedName>
</protein>
<keyword evidence="1" id="KW-0812">Transmembrane</keyword>
<feature type="transmembrane region" description="Helical" evidence="1">
    <location>
        <begin position="57"/>
        <end position="76"/>
    </location>
</feature>
<reference evidence="2 3" key="1">
    <citation type="submission" date="2018-01" db="EMBL/GenBank/DDBJ databases">
        <authorList>
            <person name="Gaut B.S."/>
            <person name="Morton B.R."/>
            <person name="Clegg M.T."/>
            <person name="Duvall M.R."/>
        </authorList>
    </citation>
    <scope>NUCLEOTIDE SEQUENCE [LARGE SCALE GENOMIC DNA]</scope>
    <source>
        <strain evidence="2 3">HR-AY</strain>
    </source>
</reference>
<evidence type="ECO:0000256" key="1">
    <source>
        <dbReference type="SAM" id="Phobius"/>
    </source>
</evidence>
<feature type="transmembrane region" description="Helical" evidence="1">
    <location>
        <begin position="12"/>
        <end position="37"/>
    </location>
</feature>
<keyword evidence="3" id="KW-1185">Reference proteome</keyword>
<dbReference type="AlphaFoldDB" id="A0A2S5A5V2"/>
<sequence>MTTEKLIFVEKFVYAGIVSIIVLIGSGILVDKILGMIYGYDSNWDELKSPAILDSALFYFIANFSGIGIFGIWLRIKKPRNR</sequence>
<keyword evidence="1" id="KW-0472">Membrane</keyword>
<gene>
    <name evidence="2" type="ORF">C3L50_13930</name>
</gene>
<name>A0A2S5A5V2_9FLAO</name>
<accession>A0A2S5A5V2</accession>